<organism evidence="1 2">
    <name type="scientific">Setaria italica</name>
    <name type="common">Foxtail millet</name>
    <name type="synonym">Panicum italicum</name>
    <dbReference type="NCBI Taxonomy" id="4555"/>
    <lineage>
        <taxon>Eukaryota</taxon>
        <taxon>Viridiplantae</taxon>
        <taxon>Streptophyta</taxon>
        <taxon>Embryophyta</taxon>
        <taxon>Tracheophyta</taxon>
        <taxon>Spermatophyta</taxon>
        <taxon>Magnoliopsida</taxon>
        <taxon>Liliopsida</taxon>
        <taxon>Poales</taxon>
        <taxon>Poaceae</taxon>
        <taxon>PACMAD clade</taxon>
        <taxon>Panicoideae</taxon>
        <taxon>Panicodae</taxon>
        <taxon>Paniceae</taxon>
        <taxon>Cenchrinae</taxon>
        <taxon>Setaria</taxon>
    </lineage>
</organism>
<name>K4ANL5_SETIT</name>
<reference evidence="2" key="1">
    <citation type="journal article" date="2012" name="Nat. Biotechnol.">
        <title>Reference genome sequence of the model plant Setaria.</title>
        <authorList>
            <person name="Bennetzen J.L."/>
            <person name="Schmutz J."/>
            <person name="Wang H."/>
            <person name="Percifield R."/>
            <person name="Hawkins J."/>
            <person name="Pontaroli A.C."/>
            <person name="Estep M."/>
            <person name="Feng L."/>
            <person name="Vaughn J.N."/>
            <person name="Grimwood J."/>
            <person name="Jenkins J."/>
            <person name="Barry K."/>
            <person name="Lindquist E."/>
            <person name="Hellsten U."/>
            <person name="Deshpande S."/>
            <person name="Wang X."/>
            <person name="Wu X."/>
            <person name="Mitros T."/>
            <person name="Triplett J."/>
            <person name="Yang X."/>
            <person name="Ye C.Y."/>
            <person name="Mauro-Herrera M."/>
            <person name="Wang L."/>
            <person name="Li P."/>
            <person name="Sharma M."/>
            <person name="Sharma R."/>
            <person name="Ronald P.C."/>
            <person name="Panaud O."/>
            <person name="Kellogg E.A."/>
            <person name="Brutnell T.P."/>
            <person name="Doust A.N."/>
            <person name="Tuskan G.A."/>
            <person name="Rokhsar D."/>
            <person name="Devos K.M."/>
        </authorList>
    </citation>
    <scope>NUCLEOTIDE SEQUENCE [LARGE SCALE GENOMIC DNA]</scope>
    <source>
        <strain evidence="2">cv. Yugu1</strain>
    </source>
</reference>
<evidence type="ECO:0000313" key="2">
    <source>
        <dbReference type="Proteomes" id="UP000004995"/>
    </source>
</evidence>
<protein>
    <submittedName>
        <fullName evidence="1">Uncharacterized protein</fullName>
    </submittedName>
</protein>
<dbReference type="HOGENOM" id="CLU_2727044_0_0_1"/>
<dbReference type="InParanoid" id="K4ANL5"/>
<keyword evidence="2" id="KW-1185">Reference proteome</keyword>
<dbReference type="EnsemblPlants" id="KQK87913">
    <property type="protein sequence ID" value="KQK87913"/>
    <property type="gene ID" value="SETIT_040512mg"/>
</dbReference>
<sequence length="72" mass="8272">MVRSHGENHFILGWVSSGSPSEVPASCYLTTWHPKHHGWFDWTIPNPIVSVSHDNFWKYVLNAFLYNSLLGC</sequence>
<proteinExistence type="predicted"/>
<evidence type="ECO:0000313" key="1">
    <source>
        <dbReference type="EnsemblPlants" id="KQK87913"/>
    </source>
</evidence>
<accession>K4ANL5</accession>
<dbReference type="Proteomes" id="UP000004995">
    <property type="component" value="Unassembled WGS sequence"/>
</dbReference>
<dbReference type="Gramene" id="KQK87913">
    <property type="protein sequence ID" value="KQK87913"/>
    <property type="gene ID" value="SETIT_040512mg"/>
</dbReference>
<dbReference type="AlphaFoldDB" id="K4ANL5"/>
<reference evidence="1" key="2">
    <citation type="submission" date="2018-08" db="UniProtKB">
        <authorList>
            <consortium name="EnsemblPlants"/>
        </authorList>
    </citation>
    <scope>IDENTIFICATION</scope>
    <source>
        <strain evidence="1">Yugu1</strain>
    </source>
</reference>
<dbReference type="EMBL" id="AGNK02005456">
    <property type="status" value="NOT_ANNOTATED_CDS"/>
    <property type="molecule type" value="Genomic_DNA"/>
</dbReference>